<dbReference type="EMBL" id="JAUSVX010000018">
    <property type="protein sequence ID" value="MDQ0473839.1"/>
    <property type="molecule type" value="Genomic_DNA"/>
</dbReference>
<dbReference type="Proteomes" id="UP001242480">
    <property type="component" value="Unassembled WGS sequence"/>
</dbReference>
<proteinExistence type="predicted"/>
<name>A0ABU0JHU2_9HYPH</name>
<evidence type="ECO:0000313" key="2">
    <source>
        <dbReference type="Proteomes" id="UP001242480"/>
    </source>
</evidence>
<evidence type="ECO:0000313" key="1">
    <source>
        <dbReference type="EMBL" id="MDQ0473839.1"/>
    </source>
</evidence>
<accession>A0ABU0JHU2</accession>
<reference evidence="1 2" key="1">
    <citation type="submission" date="2023-07" db="EMBL/GenBank/DDBJ databases">
        <title>Genomic Encyclopedia of Type Strains, Phase IV (KMG-IV): sequencing the most valuable type-strain genomes for metagenomic binning, comparative biology and taxonomic classification.</title>
        <authorList>
            <person name="Goeker M."/>
        </authorList>
    </citation>
    <scope>NUCLEOTIDE SEQUENCE [LARGE SCALE GENOMIC DNA]</scope>
    <source>
        <strain evidence="1 2">DSM 19619</strain>
    </source>
</reference>
<sequence>MRPEQHDGLDGIRDNDASTITIDGNDVLVPAASRGWTSSGIVTAGGEHALGLRLGPTGAGAGATWKGEANLA</sequence>
<protein>
    <submittedName>
        <fullName evidence="1">Uncharacterized protein</fullName>
    </submittedName>
</protein>
<keyword evidence="2" id="KW-1185">Reference proteome</keyword>
<dbReference type="RefSeq" id="WP_307282515.1">
    <property type="nucleotide sequence ID" value="NZ_JAUSVX010000018.1"/>
</dbReference>
<comment type="caution">
    <text evidence="1">The sequence shown here is derived from an EMBL/GenBank/DDBJ whole genome shotgun (WGS) entry which is preliminary data.</text>
</comment>
<organism evidence="1 2">
    <name type="scientific">Labrys wisconsinensis</name>
    <dbReference type="NCBI Taxonomy" id="425677"/>
    <lineage>
        <taxon>Bacteria</taxon>
        <taxon>Pseudomonadati</taxon>
        <taxon>Pseudomonadota</taxon>
        <taxon>Alphaproteobacteria</taxon>
        <taxon>Hyphomicrobiales</taxon>
        <taxon>Xanthobacteraceae</taxon>
        <taxon>Labrys</taxon>
    </lineage>
</organism>
<gene>
    <name evidence="1" type="ORF">QO011_006875</name>
</gene>